<reference evidence="1 2" key="1">
    <citation type="submission" date="2019-08" db="EMBL/GenBank/DDBJ databases">
        <title>Whole-genome Sequencing of e-waste polymer degrading bacterium Pseudomonas sp. strain PE08.</title>
        <authorList>
            <person name="Kirdat K."/>
            <person name="Debbarma P."/>
            <person name="Narawade N."/>
            <person name="Suyal D."/>
            <person name="Thorat V."/>
            <person name="Shouche Y."/>
            <person name="Goel R."/>
            <person name="Yadav A."/>
        </authorList>
    </citation>
    <scope>NUCLEOTIDE SEQUENCE [LARGE SCALE GENOMIC DNA]</scope>
    <source>
        <strain evidence="1 2">PE08</strain>
    </source>
</reference>
<dbReference type="RefSeq" id="WP_151132608.1">
    <property type="nucleotide sequence ID" value="NZ_CP043311.1"/>
</dbReference>
<dbReference type="SUPFAM" id="SSF53335">
    <property type="entry name" value="S-adenosyl-L-methionine-dependent methyltransferases"/>
    <property type="match status" value="1"/>
</dbReference>
<evidence type="ECO:0000313" key="2">
    <source>
        <dbReference type="Proteomes" id="UP000327179"/>
    </source>
</evidence>
<organism evidence="1 2">
    <name type="scientific">Metapseudomonas lalkuanensis</name>
    <dbReference type="NCBI Taxonomy" id="2604832"/>
    <lineage>
        <taxon>Bacteria</taxon>
        <taxon>Pseudomonadati</taxon>
        <taxon>Pseudomonadota</taxon>
        <taxon>Gammaproteobacteria</taxon>
        <taxon>Pseudomonadales</taxon>
        <taxon>Pseudomonadaceae</taxon>
        <taxon>Metapseudomonas</taxon>
    </lineage>
</organism>
<dbReference type="AlphaFoldDB" id="A0A5J6QHV3"/>
<keyword evidence="1" id="KW-0808">Transferase</keyword>
<dbReference type="CDD" id="cd02440">
    <property type="entry name" value="AdoMet_MTases"/>
    <property type="match status" value="1"/>
</dbReference>
<dbReference type="EMBL" id="CP043311">
    <property type="protein sequence ID" value="QEY62067.1"/>
    <property type="molecule type" value="Genomic_DNA"/>
</dbReference>
<dbReference type="GO" id="GO:0032259">
    <property type="term" value="P:methylation"/>
    <property type="evidence" value="ECO:0007669"/>
    <property type="project" value="UniProtKB-KW"/>
</dbReference>
<keyword evidence="1" id="KW-0489">Methyltransferase</keyword>
<dbReference type="KEGG" id="plal:FXN65_08295"/>
<evidence type="ECO:0000313" key="1">
    <source>
        <dbReference type="EMBL" id="QEY62067.1"/>
    </source>
</evidence>
<proteinExistence type="predicted"/>
<dbReference type="PANTHER" id="PTHR43861">
    <property type="entry name" value="TRANS-ACONITATE 2-METHYLTRANSFERASE-RELATED"/>
    <property type="match status" value="1"/>
</dbReference>
<dbReference type="Pfam" id="PF13489">
    <property type="entry name" value="Methyltransf_23"/>
    <property type="match status" value="1"/>
</dbReference>
<sequence>MTRTLCQVCAGADLKMLYEMDSGLALTSLGKTYPASTRVWACQACAHLQTDEMEQVDRYYAEQYNILADSEEEDQIYEVRGGRPLYRTEHQLAVLLEKVPLESGARVLDYGCAKSSTMQALLKHRADLQVHLFDVSDAYRRFWSAFLPEQRWSTFEPKSEWAGSFDLVTSFFALEHIVQPIQALQRIRALVRPGGHFYCVVPNVATNIADFIVVDHVNHFTESSLGYLLQQAGFEIECIDADSHRGAFVILARRPQSGLAEPSLDGGVVARNLVELERIASFWQGAADKIMSYVDGLPEDACCAVYGAGFYGSFIAACLGGAERISCFVDQNPFLRGRQLFGRPIVAPAELDENVDTILVGLNPAHARQIIADIPALQGRSLRQFYL</sequence>
<keyword evidence="2" id="KW-1185">Reference proteome</keyword>
<accession>A0A5J6QHV3</accession>
<dbReference type="Gene3D" id="3.40.50.720">
    <property type="entry name" value="NAD(P)-binding Rossmann-like Domain"/>
    <property type="match status" value="1"/>
</dbReference>
<protein>
    <submittedName>
        <fullName evidence="1">Methyltransferase domain-containing protein</fullName>
    </submittedName>
</protein>
<name>A0A5J6QHV3_9GAMM</name>
<dbReference type="Proteomes" id="UP000327179">
    <property type="component" value="Chromosome"/>
</dbReference>
<dbReference type="InterPro" id="IPR029063">
    <property type="entry name" value="SAM-dependent_MTases_sf"/>
</dbReference>
<dbReference type="Gene3D" id="3.40.50.150">
    <property type="entry name" value="Vaccinia Virus protein VP39"/>
    <property type="match status" value="1"/>
</dbReference>
<dbReference type="GO" id="GO:0008168">
    <property type="term" value="F:methyltransferase activity"/>
    <property type="evidence" value="ECO:0007669"/>
    <property type="project" value="UniProtKB-KW"/>
</dbReference>
<gene>
    <name evidence="1" type="ORF">FXN65_08295</name>
</gene>